<comment type="caution">
    <text evidence="2">The sequence shown here is derived from an EMBL/GenBank/DDBJ whole genome shotgun (WGS) entry which is preliminary data.</text>
</comment>
<dbReference type="SUPFAM" id="SSF48452">
    <property type="entry name" value="TPR-like"/>
    <property type="match status" value="1"/>
</dbReference>
<dbReference type="PROSITE" id="PS50943">
    <property type="entry name" value="HTH_CROC1"/>
    <property type="match status" value="1"/>
</dbReference>
<protein>
    <submittedName>
        <fullName evidence="2">Helix-turn-helix domain-containing protein</fullName>
    </submittedName>
</protein>
<organism evidence="2 3">
    <name type="scientific">Ornithinibacillus caprae</name>
    <dbReference type="NCBI Taxonomy" id="2678566"/>
    <lineage>
        <taxon>Bacteria</taxon>
        <taxon>Bacillati</taxon>
        <taxon>Bacillota</taxon>
        <taxon>Bacilli</taxon>
        <taxon>Bacillales</taxon>
        <taxon>Bacillaceae</taxon>
        <taxon>Ornithinibacillus</taxon>
    </lineage>
</organism>
<dbReference type="EMBL" id="WOCA01000003">
    <property type="protein sequence ID" value="MUK87799.1"/>
    <property type="molecule type" value="Genomic_DNA"/>
</dbReference>
<dbReference type="SUPFAM" id="SSF47413">
    <property type="entry name" value="lambda repressor-like DNA-binding domains"/>
    <property type="match status" value="1"/>
</dbReference>
<name>A0A6N8FJ64_9BACI</name>
<gene>
    <name evidence="2" type="ORF">GMD78_05210</name>
</gene>
<dbReference type="SMART" id="SM00028">
    <property type="entry name" value="TPR"/>
    <property type="match status" value="3"/>
</dbReference>
<dbReference type="Pfam" id="PF01381">
    <property type="entry name" value="HTH_3"/>
    <property type="match status" value="1"/>
</dbReference>
<evidence type="ECO:0000313" key="2">
    <source>
        <dbReference type="EMBL" id="MUK87799.1"/>
    </source>
</evidence>
<proteinExistence type="predicted"/>
<feature type="domain" description="HTH cro/C1-type" evidence="1">
    <location>
        <begin position="1"/>
        <end position="47"/>
    </location>
</feature>
<dbReference type="Proteomes" id="UP000469125">
    <property type="component" value="Unassembled WGS sequence"/>
</dbReference>
<dbReference type="CDD" id="cd00093">
    <property type="entry name" value="HTH_XRE"/>
    <property type="match status" value="1"/>
</dbReference>
<dbReference type="InterPro" id="IPR011990">
    <property type="entry name" value="TPR-like_helical_dom_sf"/>
</dbReference>
<dbReference type="InterPro" id="IPR019734">
    <property type="entry name" value="TPR_rpt"/>
</dbReference>
<dbReference type="Gene3D" id="1.10.260.40">
    <property type="entry name" value="lambda repressor-like DNA-binding domains"/>
    <property type="match status" value="1"/>
</dbReference>
<dbReference type="GO" id="GO:0003677">
    <property type="term" value="F:DNA binding"/>
    <property type="evidence" value="ECO:0007669"/>
    <property type="project" value="InterPro"/>
</dbReference>
<dbReference type="InterPro" id="IPR010982">
    <property type="entry name" value="Lambda_DNA-bd_dom_sf"/>
</dbReference>
<evidence type="ECO:0000259" key="1">
    <source>
        <dbReference type="PROSITE" id="PS50943"/>
    </source>
</evidence>
<reference evidence="2 3" key="1">
    <citation type="submission" date="2019-11" db="EMBL/GenBank/DDBJ databases">
        <authorList>
            <person name="Li X."/>
        </authorList>
    </citation>
    <scope>NUCLEOTIDE SEQUENCE [LARGE SCALE GENOMIC DNA]</scope>
    <source>
        <strain evidence="2 3">L9</strain>
    </source>
</reference>
<accession>A0A6N8FJ64</accession>
<evidence type="ECO:0000313" key="3">
    <source>
        <dbReference type="Proteomes" id="UP000469125"/>
    </source>
</evidence>
<keyword evidence="3" id="KW-1185">Reference proteome</keyword>
<dbReference type="AlphaFoldDB" id="A0A6N8FJ64"/>
<dbReference type="Gene3D" id="1.25.40.10">
    <property type="entry name" value="Tetratricopeptide repeat domain"/>
    <property type="match status" value="1"/>
</dbReference>
<sequence>MTQSELADGIVSIPYLSKIENGYAEPSQEIINLLCEKLDIQPLIEEQGHLVLLCKTWFKDLFYSNMKDIDQNFLQIEKNIDLISNQDLLNLFELHKLRYFILIKNKKAAYEQFIWLEKQSKHFTETNLYYWHKFSGYYHFTKSAYPKALKRFQLAENFLANAYHLQSEEKNSLFYMIALSASYSRKTYLSITYANEALDNYQKSYNQEKCGQCHILLGISFLRIHEMENALQSYRNAENIARLTHDNNLLAIAVQNIGNLNSIINKSQEAIDYYLESYKLRDKSPIEKKIVPIASLMKEHYKRHDIYNSKRWLQEGLEIISQGNLDSFYTLEFQLYEQLINGDNTSLDQIILKKIIPYLEERELHYEKFSYLKILADYYFNNRKYKLSASYYNHALNVRNKI</sequence>
<dbReference type="InterPro" id="IPR001387">
    <property type="entry name" value="Cro/C1-type_HTH"/>
</dbReference>